<dbReference type="InterPro" id="IPR039374">
    <property type="entry name" value="SIP_fam"/>
</dbReference>
<organism evidence="2 3">
    <name type="scientific">Aeromicrobium wangtongii</name>
    <dbReference type="NCBI Taxonomy" id="2969247"/>
    <lineage>
        <taxon>Bacteria</taxon>
        <taxon>Bacillati</taxon>
        <taxon>Actinomycetota</taxon>
        <taxon>Actinomycetes</taxon>
        <taxon>Propionibacteriales</taxon>
        <taxon>Nocardioidaceae</taxon>
        <taxon>Aeromicrobium</taxon>
    </lineage>
</organism>
<name>A0ABY5M9S8_9ACTN</name>
<sequence length="292" mass="31958">MKTSTATVLGRRQRSAHLVTVTLGVTGYTSTGIPDEYVRVMIPPAGAALALPEIDEKWNISYPEGAVEPDFRVYTVTDHRTVDGRTSIDLDIALHDQGVGSDWARTCRPGDQVGLVEPHGLYAAPAGVGWQLLVADITGLPAIARILRELSPQQKVAVHIVLTDPGDRIALPSPADVDVTWQVVAKDTDICEALAAAVTSRELPDSDRYVWLAGEARSSRAVRKHLRRELGWSHADFYTCGYWQIEAEKWNARYEQVAEVVVQKSAEAQREVGADQGAYLDALDDIYESVGL</sequence>
<dbReference type="Pfam" id="PF08021">
    <property type="entry name" value="FAD_binding_9"/>
    <property type="match status" value="1"/>
</dbReference>
<evidence type="ECO:0000259" key="1">
    <source>
        <dbReference type="PROSITE" id="PS51384"/>
    </source>
</evidence>
<dbReference type="Pfam" id="PF04954">
    <property type="entry name" value="SIP"/>
    <property type="match status" value="1"/>
</dbReference>
<keyword evidence="3" id="KW-1185">Reference proteome</keyword>
<protein>
    <submittedName>
        <fullName evidence="2">Siderophore-interacting protein</fullName>
    </submittedName>
</protein>
<dbReference type="PANTHER" id="PTHR30157">
    <property type="entry name" value="FERRIC REDUCTASE, NADPH-DEPENDENT"/>
    <property type="match status" value="1"/>
</dbReference>
<dbReference type="SUPFAM" id="SSF63380">
    <property type="entry name" value="Riboflavin synthase domain-like"/>
    <property type="match status" value="1"/>
</dbReference>
<evidence type="ECO:0000313" key="3">
    <source>
        <dbReference type="Proteomes" id="UP001316184"/>
    </source>
</evidence>
<dbReference type="InterPro" id="IPR017938">
    <property type="entry name" value="Riboflavin_synthase-like_b-brl"/>
</dbReference>
<dbReference type="InterPro" id="IPR013113">
    <property type="entry name" value="SIP_FAD-bd"/>
</dbReference>
<dbReference type="Gene3D" id="2.40.30.10">
    <property type="entry name" value="Translation factors"/>
    <property type="match status" value="1"/>
</dbReference>
<dbReference type="EMBL" id="CP102173">
    <property type="protein sequence ID" value="UUP13709.1"/>
    <property type="molecule type" value="Genomic_DNA"/>
</dbReference>
<feature type="domain" description="FAD-binding FR-type" evidence="1">
    <location>
        <begin position="1"/>
        <end position="125"/>
    </location>
</feature>
<dbReference type="RefSeq" id="WP_232402422.1">
    <property type="nucleotide sequence ID" value="NZ_CP102173.1"/>
</dbReference>
<dbReference type="InterPro" id="IPR017927">
    <property type="entry name" value="FAD-bd_FR_type"/>
</dbReference>
<evidence type="ECO:0000313" key="2">
    <source>
        <dbReference type="EMBL" id="UUP13709.1"/>
    </source>
</evidence>
<dbReference type="InterPro" id="IPR039261">
    <property type="entry name" value="FNR_nucleotide-bd"/>
</dbReference>
<reference evidence="2 3" key="1">
    <citation type="submission" date="2022-08" db="EMBL/GenBank/DDBJ databases">
        <title>novel species in genus Aeromicrobium.</title>
        <authorList>
            <person name="Ye L."/>
        </authorList>
    </citation>
    <scope>NUCLEOTIDE SEQUENCE [LARGE SCALE GENOMIC DNA]</scope>
    <source>
        <strain evidence="3">zg-Y1379</strain>
    </source>
</reference>
<proteinExistence type="predicted"/>
<dbReference type="PROSITE" id="PS51384">
    <property type="entry name" value="FAD_FR"/>
    <property type="match status" value="1"/>
</dbReference>
<dbReference type="PANTHER" id="PTHR30157:SF0">
    <property type="entry name" value="NADPH-DEPENDENT FERRIC-CHELATE REDUCTASE"/>
    <property type="match status" value="1"/>
</dbReference>
<gene>
    <name evidence="2" type="ORF">NQV15_17955</name>
</gene>
<dbReference type="InterPro" id="IPR007037">
    <property type="entry name" value="SIP_rossman_dom"/>
</dbReference>
<dbReference type="CDD" id="cd06193">
    <property type="entry name" value="siderophore_interacting"/>
    <property type="match status" value="1"/>
</dbReference>
<dbReference type="Proteomes" id="UP001316184">
    <property type="component" value="Chromosome"/>
</dbReference>
<dbReference type="Gene3D" id="3.40.50.80">
    <property type="entry name" value="Nucleotide-binding domain of ferredoxin-NADP reductase (FNR) module"/>
    <property type="match status" value="1"/>
</dbReference>
<accession>A0ABY5M9S8</accession>